<organism evidence="2 3">
    <name type="scientific">Metabacillus niabensis</name>
    <dbReference type="NCBI Taxonomy" id="324854"/>
    <lineage>
        <taxon>Bacteria</taxon>
        <taxon>Bacillati</taxon>
        <taxon>Bacillota</taxon>
        <taxon>Bacilli</taxon>
        <taxon>Bacillales</taxon>
        <taxon>Bacillaceae</taxon>
        <taxon>Metabacillus</taxon>
    </lineage>
</organism>
<accession>A0ABT9Z663</accession>
<evidence type="ECO:0000313" key="3">
    <source>
        <dbReference type="Proteomes" id="UP001232245"/>
    </source>
</evidence>
<dbReference type="Pfam" id="PF17279">
    <property type="entry name" value="DUF5344"/>
    <property type="match status" value="1"/>
</dbReference>
<sequence length="102" mass="11605">MSEKIKVSYEEVSKALTSINQSANALQYKTSSIAEQNRLEFVNKMNEVNTMITQLAEQYKQLLKEHNQQVEQSLEALKLIDESLAALMDSFSHGVKQALEKE</sequence>
<comment type="caution">
    <text evidence="2">The sequence shown here is derived from an EMBL/GenBank/DDBJ whole genome shotgun (WGS) entry which is preliminary data.</text>
</comment>
<dbReference type="Proteomes" id="UP001232245">
    <property type="component" value="Unassembled WGS sequence"/>
</dbReference>
<evidence type="ECO:0000256" key="1">
    <source>
        <dbReference type="SAM" id="Coils"/>
    </source>
</evidence>
<dbReference type="EMBL" id="JAUSTZ010000011">
    <property type="protein sequence ID" value="MDQ0227742.1"/>
    <property type="molecule type" value="Genomic_DNA"/>
</dbReference>
<feature type="coiled-coil region" evidence="1">
    <location>
        <begin position="45"/>
        <end position="80"/>
    </location>
</feature>
<dbReference type="RefSeq" id="WP_174881059.1">
    <property type="nucleotide sequence ID" value="NZ_CADEPK010000301.1"/>
</dbReference>
<keyword evidence="3" id="KW-1185">Reference proteome</keyword>
<reference evidence="2 3" key="1">
    <citation type="submission" date="2023-07" db="EMBL/GenBank/DDBJ databases">
        <title>Genomic Encyclopedia of Type Strains, Phase IV (KMG-IV): sequencing the most valuable type-strain genomes for metagenomic binning, comparative biology and taxonomic classification.</title>
        <authorList>
            <person name="Goeker M."/>
        </authorList>
    </citation>
    <scope>NUCLEOTIDE SEQUENCE [LARGE SCALE GENOMIC DNA]</scope>
    <source>
        <strain evidence="2 3">DSM 17723</strain>
    </source>
</reference>
<name>A0ABT9Z663_9BACI</name>
<gene>
    <name evidence="2" type="ORF">J2S02_004089</name>
</gene>
<protein>
    <submittedName>
        <fullName evidence="2">Nucleic acid-binding Zn-ribbon protein</fullName>
    </submittedName>
</protein>
<dbReference type="InterPro" id="IPR046318">
    <property type="entry name" value="DUF5344"/>
</dbReference>
<proteinExistence type="predicted"/>
<keyword evidence="1" id="KW-0175">Coiled coil</keyword>
<evidence type="ECO:0000313" key="2">
    <source>
        <dbReference type="EMBL" id="MDQ0227742.1"/>
    </source>
</evidence>